<evidence type="ECO:0000256" key="1">
    <source>
        <dbReference type="ARBA" id="ARBA00037217"/>
    </source>
</evidence>
<feature type="domain" description="Amine oxidase" evidence="4">
    <location>
        <begin position="2"/>
        <end position="281"/>
    </location>
</feature>
<dbReference type="InterPro" id="IPR002937">
    <property type="entry name" value="Amino_oxidase"/>
</dbReference>
<evidence type="ECO:0000313" key="6">
    <source>
        <dbReference type="Proteomes" id="UP000015525"/>
    </source>
</evidence>
<keyword evidence="6" id="KW-1185">Reference proteome</keyword>
<dbReference type="Gene3D" id="3.50.50.60">
    <property type="entry name" value="FAD/NAD(P)-binding domain"/>
    <property type="match status" value="1"/>
</dbReference>
<dbReference type="EMBL" id="ATHO01000162">
    <property type="protein sequence ID" value="EQA99785.1"/>
    <property type="molecule type" value="Genomic_DNA"/>
</dbReference>
<reference evidence="5 6" key="1">
    <citation type="journal article" date="2013" name="Genome Announc.">
        <title>Draft Genome Sequence of Sphingobium quisquiliarum Strain P25T, a Novel Hexachlorocyclohexane (HCH)-Degrading Bacterium Isolated from an HCH Dumpsite.</title>
        <authorList>
            <person name="Kumar Singh A."/>
            <person name="Sangwan N."/>
            <person name="Sharma A."/>
            <person name="Gupta V."/>
            <person name="Khurana J.P."/>
            <person name="Lal R."/>
        </authorList>
    </citation>
    <scope>NUCLEOTIDE SEQUENCE [LARGE SCALE GENOMIC DNA]</scope>
    <source>
        <strain evidence="5 6">P25</strain>
    </source>
</reference>
<evidence type="ECO:0000259" key="4">
    <source>
        <dbReference type="Pfam" id="PF01593"/>
    </source>
</evidence>
<accession>T0G7T3</accession>
<protein>
    <recommendedName>
        <fullName evidence="3">Pyridine nucleotide-disulfide oxidoreductase domain-containing protein 2</fullName>
    </recommendedName>
</protein>
<evidence type="ECO:0000313" key="5">
    <source>
        <dbReference type="EMBL" id="EQA99785.1"/>
    </source>
</evidence>
<dbReference type="Proteomes" id="UP000015525">
    <property type="component" value="Unassembled WGS sequence"/>
</dbReference>
<dbReference type="AlphaFoldDB" id="T0G7T3"/>
<gene>
    <name evidence="5" type="ORF">L288_19055</name>
</gene>
<comment type="caution">
    <text evidence="5">The sequence shown here is derived from an EMBL/GenBank/DDBJ whole genome shotgun (WGS) entry which is preliminary data.</text>
</comment>
<organism evidence="5 6">
    <name type="scientific">Sphingobium quisquiliarum P25</name>
    <dbReference type="NCBI Taxonomy" id="1329909"/>
    <lineage>
        <taxon>Bacteria</taxon>
        <taxon>Pseudomonadati</taxon>
        <taxon>Pseudomonadota</taxon>
        <taxon>Alphaproteobacteria</taxon>
        <taxon>Sphingomonadales</taxon>
        <taxon>Sphingomonadaceae</taxon>
        <taxon>Sphingobium</taxon>
    </lineage>
</organism>
<proteinExistence type="predicted"/>
<dbReference type="PATRIC" id="fig|1329909.3.peg.3666"/>
<dbReference type="Pfam" id="PF01593">
    <property type="entry name" value="Amino_oxidase"/>
    <property type="match status" value="1"/>
</dbReference>
<dbReference type="SUPFAM" id="SSF51905">
    <property type="entry name" value="FAD/NAD(P)-binding domain"/>
    <property type="match status" value="1"/>
</dbReference>
<dbReference type="PANTHER" id="PTHR10668:SF103">
    <property type="entry name" value="PYRIDINE NUCLEOTIDE-DISULFIDE OXIDOREDUCTASE DOMAIN-CONTAINING PROTEIN 2"/>
    <property type="match status" value="1"/>
</dbReference>
<comment type="function">
    <text evidence="1">Probable oxidoreductase that may play a role as regulator of mitochondrial function.</text>
</comment>
<evidence type="ECO:0000256" key="3">
    <source>
        <dbReference type="ARBA" id="ARBA00040298"/>
    </source>
</evidence>
<dbReference type="InterPro" id="IPR036188">
    <property type="entry name" value="FAD/NAD-bd_sf"/>
</dbReference>
<dbReference type="PANTHER" id="PTHR10668">
    <property type="entry name" value="PHYTOENE DEHYDROGENASE"/>
    <property type="match status" value="1"/>
</dbReference>
<name>T0G7T3_9SPHN</name>
<sequence length="506" mass="55999">MAKAGKKVAVLEQHDFIGGGAVTIERGMPGFKHDLHSVLHYLVQPNPLLANDELGLLSKFGLQYIYPDAVQTTVLSDFSTFELHSDLDKTCESIAKYSQKDAEAYRELAEFGRRVLPMLLAGMYTVPIPLSATLGLLGNSEDGRRLIDMMFRSPLQIVEQLFESDHIKIHIIRAITEHTLGFPDDMGTGLSVLLLTVLLHVYRYGLAVGGSGALPAALARCIEHHGGVIIKNVTVEKVLTRNGRATGLLTTDGEEYAAKDAVIASIHPKKLSHFVDGVPETVLGRARRTEQSPYRLFKIDGGLKEPLRKNVPDHVPQDGIIEWILTDNFRDFIKWFDPLRHGEIDFDRPLIGGGDMQIPGRVPEGNALLYLTQYVPYNLANGGPQKWDSIKERVADNIMEKLTYFMPNLTQDNLLFRKADSPLDMERHSGNSMVEGDPCGLGFQLFQFGGNRPTPELSNYAVPNVERLYLSGPFMHPGAGVFGVGRPVAIKMCDDLGIDFDKLVAN</sequence>
<evidence type="ECO:0000256" key="2">
    <source>
        <dbReference type="ARBA" id="ARBA00038825"/>
    </source>
</evidence>
<comment type="subunit">
    <text evidence="2">Interacts with COX5B; this interaction may contribute to localize PYROXD2 to the inner face of the inner mitochondrial membrane.</text>
</comment>
<dbReference type="GO" id="GO:0016491">
    <property type="term" value="F:oxidoreductase activity"/>
    <property type="evidence" value="ECO:0007669"/>
    <property type="project" value="InterPro"/>
</dbReference>